<dbReference type="Proteomes" id="UP000570851">
    <property type="component" value="Unassembled WGS sequence"/>
</dbReference>
<dbReference type="InterPro" id="IPR058395">
    <property type="entry name" value="DUF8082"/>
</dbReference>
<evidence type="ECO:0000313" key="3">
    <source>
        <dbReference type="Proteomes" id="UP000570851"/>
    </source>
</evidence>
<keyword evidence="3" id="KW-1185">Reference proteome</keyword>
<feature type="non-terminal residue" evidence="2">
    <location>
        <position position="1"/>
    </location>
</feature>
<protein>
    <submittedName>
        <fullName evidence="2">Peptidase C14</fullName>
    </submittedName>
</protein>
<reference evidence="2 3" key="1">
    <citation type="submission" date="2019-11" db="EMBL/GenBank/DDBJ databases">
        <title>Comparison of genomes from free-living endosymbiotic cyanobacteria isolated from Azolla.</title>
        <authorList>
            <person name="Thiel T."/>
            <person name="Pratte B."/>
        </authorList>
    </citation>
    <scope>NUCLEOTIDE SEQUENCE [LARGE SCALE GENOMIC DNA]</scope>
    <source>
        <strain evidence="2 3">N2B</strain>
    </source>
</reference>
<proteinExistence type="predicted"/>
<dbReference type="EMBL" id="JACKZP010000019">
    <property type="protein sequence ID" value="MBC1301772.1"/>
    <property type="molecule type" value="Genomic_DNA"/>
</dbReference>
<evidence type="ECO:0000313" key="2">
    <source>
        <dbReference type="EMBL" id="MBC1301772.1"/>
    </source>
</evidence>
<organism evidence="2 3">
    <name type="scientific">Trichormus variabilis N2B</name>
    <dbReference type="NCBI Taxonomy" id="2681315"/>
    <lineage>
        <taxon>Bacteria</taxon>
        <taxon>Bacillati</taxon>
        <taxon>Cyanobacteriota</taxon>
        <taxon>Cyanophyceae</taxon>
        <taxon>Nostocales</taxon>
        <taxon>Nostocaceae</taxon>
        <taxon>Trichormus</taxon>
    </lineage>
</organism>
<gene>
    <name evidence="2" type="ORF">GNE12_07560</name>
</gene>
<feature type="domain" description="DUF8082" evidence="1">
    <location>
        <begin position="23"/>
        <end position="81"/>
    </location>
</feature>
<sequence length="82" mass="9278">FILNKKSSFSLSRSANEQTINAAFLGKCERELTNLIGSDARLNIQHILESHTQITSKELVDKLIAKIPDPQLALKFKQRIWG</sequence>
<evidence type="ECO:0000259" key="1">
    <source>
        <dbReference type="Pfam" id="PF26309"/>
    </source>
</evidence>
<comment type="caution">
    <text evidence="2">The sequence shown here is derived from an EMBL/GenBank/DDBJ whole genome shotgun (WGS) entry which is preliminary data.</text>
</comment>
<dbReference type="Pfam" id="PF26309">
    <property type="entry name" value="DUF8082"/>
    <property type="match status" value="1"/>
</dbReference>
<accession>A0ABR6S5U7</accession>
<name>A0ABR6S5U7_ANAVA</name>